<protein>
    <submittedName>
        <fullName evidence="3">Uncharacterized protein</fullName>
    </submittedName>
</protein>
<feature type="compositionally biased region" description="Polar residues" evidence="1">
    <location>
        <begin position="245"/>
        <end position="275"/>
    </location>
</feature>
<evidence type="ECO:0000313" key="3">
    <source>
        <dbReference type="EMBL" id="KAF2672489.1"/>
    </source>
</evidence>
<evidence type="ECO:0000313" key="4">
    <source>
        <dbReference type="Proteomes" id="UP000799302"/>
    </source>
</evidence>
<feature type="compositionally biased region" description="Polar residues" evidence="1">
    <location>
        <begin position="343"/>
        <end position="358"/>
    </location>
</feature>
<evidence type="ECO:0000256" key="1">
    <source>
        <dbReference type="SAM" id="MobiDB-lite"/>
    </source>
</evidence>
<feature type="transmembrane region" description="Helical" evidence="2">
    <location>
        <begin position="129"/>
        <end position="149"/>
    </location>
</feature>
<dbReference type="Proteomes" id="UP000799302">
    <property type="component" value="Unassembled WGS sequence"/>
</dbReference>
<organism evidence="3 4">
    <name type="scientific">Microthyrium microscopicum</name>
    <dbReference type="NCBI Taxonomy" id="703497"/>
    <lineage>
        <taxon>Eukaryota</taxon>
        <taxon>Fungi</taxon>
        <taxon>Dikarya</taxon>
        <taxon>Ascomycota</taxon>
        <taxon>Pezizomycotina</taxon>
        <taxon>Dothideomycetes</taxon>
        <taxon>Dothideomycetes incertae sedis</taxon>
        <taxon>Microthyriales</taxon>
        <taxon>Microthyriaceae</taxon>
        <taxon>Microthyrium</taxon>
    </lineage>
</organism>
<gene>
    <name evidence="3" type="ORF">BT63DRAFT_422947</name>
</gene>
<feature type="compositionally biased region" description="Polar residues" evidence="1">
    <location>
        <begin position="489"/>
        <end position="511"/>
    </location>
</feature>
<feature type="transmembrane region" description="Helical" evidence="2">
    <location>
        <begin position="51"/>
        <end position="71"/>
    </location>
</feature>
<dbReference type="AlphaFoldDB" id="A0A6A6UJS3"/>
<name>A0A6A6UJS3_9PEZI</name>
<dbReference type="OrthoDB" id="5431149at2759"/>
<reference evidence="3" key="1">
    <citation type="journal article" date="2020" name="Stud. Mycol.">
        <title>101 Dothideomycetes genomes: a test case for predicting lifestyles and emergence of pathogens.</title>
        <authorList>
            <person name="Haridas S."/>
            <person name="Albert R."/>
            <person name="Binder M."/>
            <person name="Bloem J."/>
            <person name="Labutti K."/>
            <person name="Salamov A."/>
            <person name="Andreopoulos B."/>
            <person name="Baker S."/>
            <person name="Barry K."/>
            <person name="Bills G."/>
            <person name="Bluhm B."/>
            <person name="Cannon C."/>
            <person name="Castanera R."/>
            <person name="Culley D."/>
            <person name="Daum C."/>
            <person name="Ezra D."/>
            <person name="Gonzalez J."/>
            <person name="Henrissat B."/>
            <person name="Kuo A."/>
            <person name="Liang C."/>
            <person name="Lipzen A."/>
            <person name="Lutzoni F."/>
            <person name="Magnuson J."/>
            <person name="Mondo S."/>
            <person name="Nolan M."/>
            <person name="Ohm R."/>
            <person name="Pangilinan J."/>
            <person name="Park H.-J."/>
            <person name="Ramirez L."/>
            <person name="Alfaro M."/>
            <person name="Sun H."/>
            <person name="Tritt A."/>
            <person name="Yoshinaga Y."/>
            <person name="Zwiers L.-H."/>
            <person name="Turgeon B."/>
            <person name="Goodwin S."/>
            <person name="Spatafora J."/>
            <person name="Crous P."/>
            <person name="Grigoriev I."/>
        </authorList>
    </citation>
    <scope>NUCLEOTIDE SEQUENCE</scope>
    <source>
        <strain evidence="3">CBS 115976</strain>
    </source>
</reference>
<keyword evidence="2" id="KW-0472">Membrane</keyword>
<feature type="compositionally biased region" description="Polar residues" evidence="1">
    <location>
        <begin position="221"/>
        <end position="237"/>
    </location>
</feature>
<keyword evidence="2" id="KW-1133">Transmembrane helix</keyword>
<feature type="compositionally biased region" description="Low complexity" evidence="1">
    <location>
        <begin position="529"/>
        <end position="544"/>
    </location>
</feature>
<evidence type="ECO:0000256" key="2">
    <source>
        <dbReference type="SAM" id="Phobius"/>
    </source>
</evidence>
<feature type="region of interest" description="Disordered" evidence="1">
    <location>
        <begin position="174"/>
        <end position="275"/>
    </location>
</feature>
<keyword evidence="2" id="KW-0812">Transmembrane</keyword>
<proteinExistence type="predicted"/>
<keyword evidence="4" id="KW-1185">Reference proteome</keyword>
<feature type="region of interest" description="Disordered" evidence="1">
    <location>
        <begin position="489"/>
        <end position="546"/>
    </location>
</feature>
<feature type="region of interest" description="Disordered" evidence="1">
    <location>
        <begin position="343"/>
        <end position="366"/>
    </location>
</feature>
<dbReference type="EMBL" id="MU004232">
    <property type="protein sequence ID" value="KAF2672489.1"/>
    <property type="molecule type" value="Genomic_DNA"/>
</dbReference>
<sequence length="561" mass="60390">MDSQNRRNMRLFIVPATGLVVASLATVNLVFMTKDSNTVDLGLPSFKTTSIAAAALNGATAVTILATSVTHSMDLKPRVYFRAVLGLVGAVVALASMVITVNIIILKRINPSKLEASKASPVISTETELIAWALYTAFTLAFYVLLAALPHRQVVNHGHSTWTTSTLSFYGDKKTSNGSNITQSPPTPLRELSPPIPQVSTHTQKPLQNNSRRSSWRDSLASLQQVVRPSHSNNSFQSRKRLLNSGPSTARSSYSKETQSFMSMDSKSITNTERSDTLDSQTWDLWCKEVQIGEQSSPTARKTGQMPLGTSLETIPGSRPSSPGKPLDGPFAEIESQIETSLFRSPSSLANHTPTTSTDHLRPIPRSSSSFRLARDFSPNRPSTHTSSSASLASLDFDAYQPTTITRPPTAMSTTSTIRPSTSLSVRRPVVRIPSRPTTPAVVEAHIHPLFRTDSPTPPPNASANTVVHASPFSGQVIGQVHTPGAANQTWSSVSARSYTSVRAPSRSNSRLGERIDEDAVTPSSYFAGPGSRSGSGRSTPTGTKMAIPDFVLGVSKERLI</sequence>
<feature type="region of interest" description="Disordered" evidence="1">
    <location>
        <begin position="294"/>
        <end position="331"/>
    </location>
</feature>
<feature type="compositionally biased region" description="Polar residues" evidence="1">
    <location>
        <begin position="198"/>
        <end position="213"/>
    </location>
</feature>
<feature type="transmembrane region" description="Helical" evidence="2">
    <location>
        <begin position="12"/>
        <end position="31"/>
    </location>
</feature>
<feature type="transmembrane region" description="Helical" evidence="2">
    <location>
        <begin position="83"/>
        <end position="109"/>
    </location>
</feature>
<accession>A0A6A6UJS3</accession>